<dbReference type="GO" id="GO:0005829">
    <property type="term" value="C:cytosol"/>
    <property type="evidence" value="ECO:0007669"/>
    <property type="project" value="TreeGrafter"/>
</dbReference>
<comment type="subcellular location">
    <subcellularLocation>
        <location evidence="7">Cytoplasm</location>
    </subcellularLocation>
</comment>
<evidence type="ECO:0000256" key="8">
    <source>
        <dbReference type="RuleBase" id="RU004046"/>
    </source>
</evidence>
<keyword evidence="10" id="KW-1185">Reference proteome</keyword>
<keyword evidence="1 7" id="KW-0963">Cytoplasm</keyword>
<evidence type="ECO:0000256" key="3">
    <source>
        <dbReference type="ARBA" id="ARBA00022741"/>
    </source>
</evidence>
<dbReference type="InterPro" id="IPR050201">
    <property type="entry name" value="Bacterial_glucokinase"/>
</dbReference>
<keyword evidence="4 7" id="KW-0418">Kinase</keyword>
<dbReference type="OrthoDB" id="9800595at2"/>
<dbReference type="GO" id="GO:0004340">
    <property type="term" value="F:glucokinase activity"/>
    <property type="evidence" value="ECO:0007669"/>
    <property type="project" value="UniProtKB-UniRule"/>
</dbReference>
<feature type="binding site" evidence="7">
    <location>
        <begin position="13"/>
        <end position="18"/>
    </location>
    <ligand>
        <name>ATP</name>
        <dbReference type="ChEBI" id="CHEBI:30616"/>
    </ligand>
</feature>
<proteinExistence type="inferred from homology"/>
<dbReference type="Proteomes" id="UP000294546">
    <property type="component" value="Unassembled WGS sequence"/>
</dbReference>
<evidence type="ECO:0000313" key="9">
    <source>
        <dbReference type="EMBL" id="TCK07509.1"/>
    </source>
</evidence>
<evidence type="ECO:0000256" key="2">
    <source>
        <dbReference type="ARBA" id="ARBA00022679"/>
    </source>
</evidence>
<sequence>MATTEPQHLSLVADIGGTHARFALVGPCDERPSASLTFKVSDFPSLTSAILAYLETTDLPEAQRPRCACLAIAGPTGLDRVNITNNGWSFSQQALKQTLGLEQLRVINDFTAQAYAAPLLAPNELVSIGGGKSVNGKPIAVLGPGTGLGVGGLVFSGTSPIALFSEGGHVDFAPGDELEAEVLRYLWQRYDHVSAERLLCGSGLVNLYEALAAIHGTHNSARSAVAITEAALNNSDPLCRESVELFCAMLGSLAGNTALTLGARGGVYIAGGIVPKILDLFLTSRFRARFESKGRFQGYLASIPTRVVIAEHPGLLGAANALRQQTQP</sequence>
<evidence type="ECO:0000313" key="10">
    <source>
        <dbReference type="Proteomes" id="UP000294546"/>
    </source>
</evidence>
<dbReference type="Gene3D" id="3.30.420.40">
    <property type="match status" value="1"/>
</dbReference>
<dbReference type="EMBL" id="SMFU01000008">
    <property type="protein sequence ID" value="TCK07509.1"/>
    <property type="molecule type" value="Genomic_DNA"/>
</dbReference>
<evidence type="ECO:0000256" key="4">
    <source>
        <dbReference type="ARBA" id="ARBA00022777"/>
    </source>
</evidence>
<dbReference type="EC" id="2.7.1.2" evidence="7"/>
<keyword evidence="5 7" id="KW-0067">ATP-binding</keyword>
<dbReference type="NCBIfam" id="NF001416">
    <property type="entry name" value="PRK00292.1-3"/>
    <property type="match status" value="1"/>
</dbReference>
<comment type="caution">
    <text evidence="9">The sequence shown here is derived from an EMBL/GenBank/DDBJ whole genome shotgun (WGS) entry which is preliminary data.</text>
</comment>
<dbReference type="NCBIfam" id="TIGR00749">
    <property type="entry name" value="glk"/>
    <property type="match status" value="1"/>
</dbReference>
<dbReference type="NCBIfam" id="NF009073">
    <property type="entry name" value="PRK12408.1"/>
    <property type="match status" value="1"/>
</dbReference>
<organism evidence="9 10">
    <name type="scientific">Marinobacterium mangrovicola</name>
    <dbReference type="NCBI Taxonomy" id="1476959"/>
    <lineage>
        <taxon>Bacteria</taxon>
        <taxon>Pseudomonadati</taxon>
        <taxon>Pseudomonadota</taxon>
        <taxon>Gammaproteobacteria</taxon>
        <taxon>Oceanospirillales</taxon>
        <taxon>Oceanospirillaceae</taxon>
        <taxon>Marinobacterium</taxon>
    </lineage>
</organism>
<dbReference type="PANTHER" id="PTHR47690">
    <property type="entry name" value="GLUCOKINASE"/>
    <property type="match status" value="1"/>
</dbReference>
<dbReference type="GO" id="GO:0006096">
    <property type="term" value="P:glycolytic process"/>
    <property type="evidence" value="ECO:0007669"/>
    <property type="project" value="UniProtKB-UniRule"/>
</dbReference>
<dbReference type="Pfam" id="PF02685">
    <property type="entry name" value="Glucokinase"/>
    <property type="match status" value="1"/>
</dbReference>
<dbReference type="PANTHER" id="PTHR47690:SF1">
    <property type="entry name" value="GLUCOKINASE"/>
    <property type="match status" value="1"/>
</dbReference>
<gene>
    <name evidence="7" type="primary">glk</name>
    <name evidence="9" type="ORF">CLV83_2378</name>
</gene>
<comment type="catalytic activity">
    <reaction evidence="7">
        <text>D-glucose + ATP = D-glucose 6-phosphate + ADP + H(+)</text>
        <dbReference type="Rhea" id="RHEA:17825"/>
        <dbReference type="ChEBI" id="CHEBI:4167"/>
        <dbReference type="ChEBI" id="CHEBI:15378"/>
        <dbReference type="ChEBI" id="CHEBI:30616"/>
        <dbReference type="ChEBI" id="CHEBI:61548"/>
        <dbReference type="ChEBI" id="CHEBI:456216"/>
        <dbReference type="EC" id="2.7.1.2"/>
    </reaction>
</comment>
<keyword evidence="3 7" id="KW-0547">Nucleotide-binding</keyword>
<protein>
    <recommendedName>
        <fullName evidence="7">Glucokinase</fullName>
        <ecNumber evidence="7">2.7.1.2</ecNumber>
    </recommendedName>
    <alternativeName>
        <fullName evidence="7">Glucose kinase</fullName>
    </alternativeName>
</protein>
<evidence type="ECO:0000256" key="7">
    <source>
        <dbReference type="HAMAP-Rule" id="MF_00524"/>
    </source>
</evidence>
<evidence type="ECO:0000256" key="1">
    <source>
        <dbReference type="ARBA" id="ARBA00022490"/>
    </source>
</evidence>
<dbReference type="AlphaFoldDB" id="A0A4R1GML0"/>
<accession>A0A4R1GML0</accession>
<dbReference type="GO" id="GO:0005536">
    <property type="term" value="F:D-glucose binding"/>
    <property type="evidence" value="ECO:0007669"/>
    <property type="project" value="InterPro"/>
</dbReference>
<keyword evidence="6 7" id="KW-0324">Glycolysis</keyword>
<dbReference type="HAMAP" id="MF_00524">
    <property type="entry name" value="Glucokinase"/>
    <property type="match status" value="1"/>
</dbReference>
<reference evidence="9 10" key="1">
    <citation type="submission" date="2019-03" db="EMBL/GenBank/DDBJ databases">
        <title>Genomic Encyclopedia of Archaeal and Bacterial Type Strains, Phase II (KMG-II): from individual species to whole genera.</title>
        <authorList>
            <person name="Goeker M."/>
        </authorList>
    </citation>
    <scope>NUCLEOTIDE SEQUENCE [LARGE SCALE GENOMIC DNA]</scope>
    <source>
        <strain evidence="9 10">DSM 27697</strain>
    </source>
</reference>
<dbReference type="GO" id="GO:0005524">
    <property type="term" value="F:ATP binding"/>
    <property type="evidence" value="ECO:0007669"/>
    <property type="project" value="UniProtKB-UniRule"/>
</dbReference>
<evidence type="ECO:0000256" key="6">
    <source>
        <dbReference type="ARBA" id="ARBA00023152"/>
    </source>
</evidence>
<dbReference type="SUPFAM" id="SSF53067">
    <property type="entry name" value="Actin-like ATPase domain"/>
    <property type="match status" value="1"/>
</dbReference>
<evidence type="ECO:0000256" key="5">
    <source>
        <dbReference type="ARBA" id="ARBA00022840"/>
    </source>
</evidence>
<dbReference type="CDD" id="cd24008">
    <property type="entry name" value="ASKHA_NBD_GLK"/>
    <property type="match status" value="1"/>
</dbReference>
<dbReference type="InterPro" id="IPR003836">
    <property type="entry name" value="Glucokinase"/>
</dbReference>
<dbReference type="Gene3D" id="3.40.367.20">
    <property type="match status" value="1"/>
</dbReference>
<keyword evidence="2 7" id="KW-0808">Transferase</keyword>
<name>A0A4R1GML0_9GAMM</name>
<comment type="similarity">
    <text evidence="7 8">Belongs to the bacterial glucokinase family.</text>
</comment>
<dbReference type="InterPro" id="IPR043129">
    <property type="entry name" value="ATPase_NBD"/>
</dbReference>
<dbReference type="FunFam" id="3.40.367.20:FF:000002">
    <property type="entry name" value="Glucokinase"/>
    <property type="match status" value="1"/>
</dbReference>